<protein>
    <submittedName>
        <fullName evidence="1">Uncharacterized protein</fullName>
    </submittedName>
</protein>
<dbReference type="HOGENOM" id="CLU_2348094_0_0_1"/>
<organism evidence="1 2">
    <name type="scientific">Suillus luteus UH-Slu-Lm8-n1</name>
    <dbReference type="NCBI Taxonomy" id="930992"/>
    <lineage>
        <taxon>Eukaryota</taxon>
        <taxon>Fungi</taxon>
        <taxon>Dikarya</taxon>
        <taxon>Basidiomycota</taxon>
        <taxon>Agaricomycotina</taxon>
        <taxon>Agaricomycetes</taxon>
        <taxon>Agaricomycetidae</taxon>
        <taxon>Boletales</taxon>
        <taxon>Suillineae</taxon>
        <taxon>Suillaceae</taxon>
        <taxon>Suillus</taxon>
    </lineage>
</organism>
<proteinExistence type="predicted"/>
<dbReference type="InParanoid" id="A0A0D0AUS9"/>
<accession>A0A0D0AUS9</accession>
<evidence type="ECO:0000313" key="1">
    <source>
        <dbReference type="EMBL" id="KIK38112.1"/>
    </source>
</evidence>
<dbReference type="EMBL" id="KN835410">
    <property type="protein sequence ID" value="KIK38112.1"/>
    <property type="molecule type" value="Genomic_DNA"/>
</dbReference>
<reference evidence="2" key="2">
    <citation type="submission" date="2015-01" db="EMBL/GenBank/DDBJ databases">
        <title>Evolutionary Origins and Diversification of the Mycorrhizal Mutualists.</title>
        <authorList>
            <consortium name="DOE Joint Genome Institute"/>
            <consortium name="Mycorrhizal Genomics Consortium"/>
            <person name="Kohler A."/>
            <person name="Kuo A."/>
            <person name="Nagy L.G."/>
            <person name="Floudas D."/>
            <person name="Copeland A."/>
            <person name="Barry K.W."/>
            <person name="Cichocki N."/>
            <person name="Veneault-Fourrey C."/>
            <person name="LaButti K."/>
            <person name="Lindquist E.A."/>
            <person name="Lipzen A."/>
            <person name="Lundell T."/>
            <person name="Morin E."/>
            <person name="Murat C."/>
            <person name="Riley R."/>
            <person name="Ohm R."/>
            <person name="Sun H."/>
            <person name="Tunlid A."/>
            <person name="Henrissat B."/>
            <person name="Grigoriev I.V."/>
            <person name="Hibbett D.S."/>
            <person name="Martin F."/>
        </authorList>
    </citation>
    <scope>NUCLEOTIDE SEQUENCE [LARGE SCALE GENOMIC DNA]</scope>
    <source>
        <strain evidence="2">UH-Slu-Lm8-n1</strain>
    </source>
</reference>
<name>A0A0D0AUS9_9AGAM</name>
<sequence>MTVSSWYDGGENACFCKPFVLRRSTGSRLQLPNILDHYIFGAGENDRFFYHGSTTCAKHATCARRQRHNAPFYPPEAIVPMRLSMGGAACSTREFFG</sequence>
<dbReference type="Proteomes" id="UP000054485">
    <property type="component" value="Unassembled WGS sequence"/>
</dbReference>
<gene>
    <name evidence="1" type="ORF">CY34DRAFT_809711</name>
</gene>
<dbReference type="AlphaFoldDB" id="A0A0D0AUS9"/>
<evidence type="ECO:0000313" key="2">
    <source>
        <dbReference type="Proteomes" id="UP000054485"/>
    </source>
</evidence>
<reference evidence="1 2" key="1">
    <citation type="submission" date="2014-04" db="EMBL/GenBank/DDBJ databases">
        <authorList>
            <consortium name="DOE Joint Genome Institute"/>
            <person name="Kuo A."/>
            <person name="Ruytinx J."/>
            <person name="Rineau F."/>
            <person name="Colpaert J."/>
            <person name="Kohler A."/>
            <person name="Nagy L.G."/>
            <person name="Floudas D."/>
            <person name="Copeland A."/>
            <person name="Barry K.W."/>
            <person name="Cichocki N."/>
            <person name="Veneault-Fourrey C."/>
            <person name="LaButti K."/>
            <person name="Lindquist E.A."/>
            <person name="Lipzen A."/>
            <person name="Lundell T."/>
            <person name="Morin E."/>
            <person name="Murat C."/>
            <person name="Sun H."/>
            <person name="Tunlid A."/>
            <person name="Henrissat B."/>
            <person name="Grigoriev I.V."/>
            <person name="Hibbett D.S."/>
            <person name="Martin F."/>
            <person name="Nordberg H.P."/>
            <person name="Cantor M.N."/>
            <person name="Hua S.X."/>
        </authorList>
    </citation>
    <scope>NUCLEOTIDE SEQUENCE [LARGE SCALE GENOMIC DNA]</scope>
    <source>
        <strain evidence="1 2">UH-Slu-Lm8-n1</strain>
    </source>
</reference>
<keyword evidence="2" id="KW-1185">Reference proteome</keyword>